<evidence type="ECO:0000313" key="1">
    <source>
        <dbReference type="EMBL" id="KAK3030606.1"/>
    </source>
</evidence>
<keyword evidence="2" id="KW-1185">Reference proteome</keyword>
<accession>A0AA88WME6</accession>
<dbReference type="Proteomes" id="UP001188597">
    <property type="component" value="Unassembled WGS sequence"/>
</dbReference>
<organism evidence="1 2">
    <name type="scientific">Escallonia herrerae</name>
    <dbReference type="NCBI Taxonomy" id="1293975"/>
    <lineage>
        <taxon>Eukaryota</taxon>
        <taxon>Viridiplantae</taxon>
        <taxon>Streptophyta</taxon>
        <taxon>Embryophyta</taxon>
        <taxon>Tracheophyta</taxon>
        <taxon>Spermatophyta</taxon>
        <taxon>Magnoliopsida</taxon>
        <taxon>eudicotyledons</taxon>
        <taxon>Gunneridae</taxon>
        <taxon>Pentapetalae</taxon>
        <taxon>asterids</taxon>
        <taxon>campanulids</taxon>
        <taxon>Escalloniales</taxon>
        <taxon>Escalloniaceae</taxon>
        <taxon>Escallonia</taxon>
    </lineage>
</organism>
<dbReference type="AlphaFoldDB" id="A0AA88WME6"/>
<dbReference type="EMBL" id="JAVXUP010000334">
    <property type="protein sequence ID" value="KAK3030606.1"/>
    <property type="molecule type" value="Genomic_DNA"/>
</dbReference>
<dbReference type="PANTHER" id="PTHR34665">
    <property type="entry name" value="DUF3741 DOMAIN-CONTAINING PROTEIN"/>
    <property type="match status" value="1"/>
</dbReference>
<reference evidence="1" key="1">
    <citation type="submission" date="2022-12" db="EMBL/GenBank/DDBJ databases">
        <title>Draft genome assemblies for two species of Escallonia (Escalloniales).</title>
        <authorList>
            <person name="Chanderbali A."/>
            <person name="Dervinis C."/>
            <person name="Anghel I."/>
            <person name="Soltis D."/>
            <person name="Soltis P."/>
            <person name="Zapata F."/>
        </authorList>
    </citation>
    <scope>NUCLEOTIDE SEQUENCE</scope>
    <source>
        <strain evidence="1">UCBG64.0493</strain>
        <tissue evidence="1">Leaf</tissue>
    </source>
</reference>
<protein>
    <submittedName>
        <fullName evidence="1">Uncharacterized protein</fullName>
    </submittedName>
</protein>
<sequence>MRRYFVRRSDGCENPDLHMGRKAFITALPLCVTAPAGNRTRVCTVAGTRTGTPIYGIKQGKGKEPHDTPFLTNPHNVTTPTLLYYRSVEPSISTYSSPSPFSHFMERKKPRGSVDDLAIVKAAAWAWYQRGSGSEGRPTREFDLTRPCQSPKPSRYRLEAMREAYEALERSKLPSTLPSPSHTDNSLLDTYEIDRISRDLDQYIESSHAKYYGRFLGVDRGSRMIVSLMESDANGVKKKKKKGTRGSWLRQAALSCGSKDDVVVASRGLAGGRRPEKYSPGR</sequence>
<dbReference type="PANTHER" id="PTHR34665:SF4">
    <property type="entry name" value="DUF3741 DOMAIN-CONTAINING PROTEIN"/>
    <property type="match status" value="1"/>
</dbReference>
<comment type="caution">
    <text evidence="1">The sequence shown here is derived from an EMBL/GenBank/DDBJ whole genome shotgun (WGS) entry which is preliminary data.</text>
</comment>
<gene>
    <name evidence="1" type="ORF">RJ639_039692</name>
</gene>
<evidence type="ECO:0000313" key="2">
    <source>
        <dbReference type="Proteomes" id="UP001188597"/>
    </source>
</evidence>
<proteinExistence type="predicted"/>
<name>A0AA88WME6_9ASTE</name>